<sequence>MKRASSHRGLSWRHTPDPTLKTAFRWNLRSILRDPADFLADIVHSCACRKCVIRP</sequence>
<evidence type="ECO:0000313" key="1">
    <source>
        <dbReference type="EMBL" id="KAK7086497.1"/>
    </source>
</evidence>
<protein>
    <submittedName>
        <fullName evidence="1">Uncharacterized protein</fullName>
    </submittedName>
</protein>
<dbReference type="AlphaFoldDB" id="A0AAN9AGJ1"/>
<comment type="caution">
    <text evidence="1">The sequence shown here is derived from an EMBL/GenBank/DDBJ whole genome shotgun (WGS) entry which is preliminary data.</text>
</comment>
<dbReference type="EMBL" id="JAXCGZ010000167">
    <property type="protein sequence ID" value="KAK7086497.1"/>
    <property type="molecule type" value="Genomic_DNA"/>
</dbReference>
<accession>A0AAN9AGJ1</accession>
<proteinExistence type="predicted"/>
<reference evidence="1 2" key="1">
    <citation type="submission" date="2023-11" db="EMBL/GenBank/DDBJ databases">
        <title>Halocaridina rubra genome assembly.</title>
        <authorList>
            <person name="Smith C."/>
        </authorList>
    </citation>
    <scope>NUCLEOTIDE SEQUENCE [LARGE SCALE GENOMIC DNA]</scope>
    <source>
        <strain evidence="1">EP-1</strain>
        <tissue evidence="1">Whole</tissue>
    </source>
</reference>
<dbReference type="Proteomes" id="UP001381693">
    <property type="component" value="Unassembled WGS sequence"/>
</dbReference>
<keyword evidence="2" id="KW-1185">Reference proteome</keyword>
<name>A0AAN9AGJ1_HALRR</name>
<gene>
    <name evidence="1" type="ORF">SK128_026151</name>
</gene>
<organism evidence="1 2">
    <name type="scientific">Halocaridina rubra</name>
    <name type="common">Hawaiian red shrimp</name>
    <dbReference type="NCBI Taxonomy" id="373956"/>
    <lineage>
        <taxon>Eukaryota</taxon>
        <taxon>Metazoa</taxon>
        <taxon>Ecdysozoa</taxon>
        <taxon>Arthropoda</taxon>
        <taxon>Crustacea</taxon>
        <taxon>Multicrustacea</taxon>
        <taxon>Malacostraca</taxon>
        <taxon>Eumalacostraca</taxon>
        <taxon>Eucarida</taxon>
        <taxon>Decapoda</taxon>
        <taxon>Pleocyemata</taxon>
        <taxon>Caridea</taxon>
        <taxon>Atyoidea</taxon>
        <taxon>Atyidae</taxon>
        <taxon>Halocaridina</taxon>
    </lineage>
</organism>
<feature type="non-terminal residue" evidence="1">
    <location>
        <position position="55"/>
    </location>
</feature>
<evidence type="ECO:0000313" key="2">
    <source>
        <dbReference type="Proteomes" id="UP001381693"/>
    </source>
</evidence>